<evidence type="ECO:0000256" key="4">
    <source>
        <dbReference type="ARBA" id="ARBA00023212"/>
    </source>
</evidence>
<keyword evidence="3" id="KW-0963">Cytoplasm</keyword>
<keyword evidence="8" id="KW-0418">Kinase</keyword>
<organism evidence="8 9">
    <name type="scientific">Skeletonema marinoi</name>
    <dbReference type="NCBI Taxonomy" id="267567"/>
    <lineage>
        <taxon>Eukaryota</taxon>
        <taxon>Sar</taxon>
        <taxon>Stramenopiles</taxon>
        <taxon>Ochrophyta</taxon>
        <taxon>Bacillariophyta</taxon>
        <taxon>Coscinodiscophyceae</taxon>
        <taxon>Thalassiosirophycidae</taxon>
        <taxon>Thalassiosirales</taxon>
        <taxon>Skeletonemataceae</taxon>
        <taxon>Skeletonema</taxon>
        <taxon>Skeletonema marinoi-dohrnii complex</taxon>
    </lineage>
</organism>
<evidence type="ECO:0000256" key="2">
    <source>
        <dbReference type="ARBA" id="ARBA00004245"/>
    </source>
</evidence>
<comment type="subcellular location">
    <subcellularLocation>
        <location evidence="1">Cell projection</location>
        <location evidence="1">Cilium</location>
    </subcellularLocation>
    <subcellularLocation>
        <location evidence="2">Cytoplasm</location>
        <location evidence="2">Cytoskeleton</location>
    </subcellularLocation>
</comment>
<evidence type="ECO:0000256" key="5">
    <source>
        <dbReference type="ARBA" id="ARBA00023273"/>
    </source>
</evidence>
<dbReference type="EC" id="2.7.4.6" evidence="8"/>
<dbReference type="PANTHER" id="PTHR43109:SF2">
    <property type="entry name" value="NUCLEOSIDE DIPHOSPHATE KINASE 7"/>
    <property type="match status" value="1"/>
</dbReference>
<evidence type="ECO:0000313" key="8">
    <source>
        <dbReference type="EMBL" id="KAK1745960.1"/>
    </source>
</evidence>
<dbReference type="GO" id="GO:0005879">
    <property type="term" value="C:axonemal microtubule"/>
    <property type="evidence" value="ECO:0007669"/>
    <property type="project" value="TreeGrafter"/>
</dbReference>
<evidence type="ECO:0000256" key="3">
    <source>
        <dbReference type="ARBA" id="ARBA00022490"/>
    </source>
</evidence>
<dbReference type="SUPFAM" id="SSF54919">
    <property type="entry name" value="Nucleoside diphosphate kinase, NDK"/>
    <property type="match status" value="1"/>
</dbReference>
<dbReference type="InterPro" id="IPR034907">
    <property type="entry name" value="NDK-like_dom"/>
</dbReference>
<dbReference type="Proteomes" id="UP001224775">
    <property type="component" value="Unassembled WGS sequence"/>
</dbReference>
<sequence>MNDLITRRKFLKRTKLPPPLDHSDFVKGSIIVLLSRQLKLVDYADTATRQILQDKEERMTILVTPSLVESIGDIVINIEREDCALIDIKSLHFFSSSIDDINEAMQLLPGMELQDLCSSSSPFVALSFRGSDSIASVRALVESSPFCNGVACPRVGQEKIFSDFFLNRHRSTTATLEECTACVIRPHIIKDRMFGQVVNDILARGFIISAIQIVFPQYVELVDEMSSGSLIALELKRDNNLSGNVVEDFRAQAGPWDYSVACELHPHSIRAKFGKSTVANAIHCTDIPKDGVIECEYFFKVLAGRQGMH</sequence>
<gene>
    <name evidence="8" type="ORF">QTG54_003884</name>
</gene>
<comment type="caution">
    <text evidence="8">The sequence shown here is derived from an EMBL/GenBank/DDBJ whole genome shotgun (WGS) entry which is preliminary data.</text>
</comment>
<feature type="domain" description="DM10" evidence="7">
    <location>
        <begin position="1"/>
        <end position="56"/>
    </location>
</feature>
<evidence type="ECO:0000259" key="7">
    <source>
        <dbReference type="PROSITE" id="PS51336"/>
    </source>
</evidence>
<dbReference type="GO" id="GO:0004550">
    <property type="term" value="F:nucleoside diphosphate kinase activity"/>
    <property type="evidence" value="ECO:0007669"/>
    <property type="project" value="UniProtKB-EC"/>
</dbReference>
<protein>
    <submittedName>
        <fullName evidence="8">Nucleoside diphosphate kinase 7</fullName>
        <ecNumber evidence="8">2.7.4.6</ecNumber>
    </submittedName>
</protein>
<dbReference type="PANTHER" id="PTHR43109">
    <property type="entry name" value="NUCLEOSIDE DIPHOSPHATE KINASE 7"/>
    <property type="match status" value="1"/>
</dbReference>
<evidence type="ECO:0000256" key="6">
    <source>
        <dbReference type="PROSITE-ProRule" id="PRU00706"/>
    </source>
</evidence>
<reference evidence="8" key="1">
    <citation type="submission" date="2023-06" db="EMBL/GenBank/DDBJ databases">
        <title>Survivors Of The Sea: Transcriptome response of Skeletonema marinoi to long-term dormancy.</title>
        <authorList>
            <person name="Pinder M.I.M."/>
            <person name="Kourtchenko O."/>
            <person name="Robertson E.K."/>
            <person name="Larsson T."/>
            <person name="Maumus F."/>
            <person name="Osuna-Cruz C.M."/>
            <person name="Vancaester E."/>
            <person name="Stenow R."/>
            <person name="Vandepoele K."/>
            <person name="Ploug H."/>
            <person name="Bruchert V."/>
            <person name="Godhe A."/>
            <person name="Topel M."/>
        </authorList>
    </citation>
    <scope>NUCLEOTIDE SEQUENCE</scope>
    <source>
        <strain evidence="8">R05AC</strain>
    </source>
</reference>
<accession>A0AAD8YI84</accession>
<keyword evidence="8" id="KW-0808">Transferase</keyword>
<keyword evidence="5" id="KW-0966">Cell projection</keyword>
<comment type="caution">
    <text evidence="6">Lacks conserved residue(s) required for the propagation of feature annotation.</text>
</comment>
<proteinExistence type="inferred from homology"/>
<keyword evidence="9" id="KW-1185">Reference proteome</keyword>
<dbReference type="AlphaFoldDB" id="A0AAD8YI84"/>
<evidence type="ECO:0000256" key="1">
    <source>
        <dbReference type="ARBA" id="ARBA00004138"/>
    </source>
</evidence>
<dbReference type="InterPro" id="IPR006602">
    <property type="entry name" value="DM10_dom"/>
</dbReference>
<dbReference type="SMART" id="SM00562">
    <property type="entry name" value="NDK"/>
    <property type="match status" value="1"/>
</dbReference>
<dbReference type="PROSITE" id="PS51336">
    <property type="entry name" value="DM10"/>
    <property type="match status" value="1"/>
</dbReference>
<dbReference type="EMBL" id="JATAAI010000005">
    <property type="protein sequence ID" value="KAK1745960.1"/>
    <property type="molecule type" value="Genomic_DNA"/>
</dbReference>
<dbReference type="Pfam" id="PF00334">
    <property type="entry name" value="NDK"/>
    <property type="match status" value="1"/>
</dbReference>
<keyword evidence="4" id="KW-0206">Cytoskeleton</keyword>
<dbReference type="InterPro" id="IPR036850">
    <property type="entry name" value="NDK-like_dom_sf"/>
</dbReference>
<dbReference type="PROSITE" id="PS51374">
    <property type="entry name" value="NDPK_LIKE"/>
    <property type="match status" value="1"/>
</dbReference>
<evidence type="ECO:0000313" key="9">
    <source>
        <dbReference type="Proteomes" id="UP001224775"/>
    </source>
</evidence>
<name>A0AAD8YI84_9STRA</name>
<comment type="similarity">
    <text evidence="6">Belongs to the NDK family.</text>
</comment>
<dbReference type="Gene3D" id="3.30.70.141">
    <property type="entry name" value="Nucleoside diphosphate kinase-like domain"/>
    <property type="match status" value="1"/>
</dbReference>